<comment type="similarity">
    <text evidence="7">Belongs to the TonB-dependent receptor family.</text>
</comment>
<feature type="signal peptide" evidence="8">
    <location>
        <begin position="1"/>
        <end position="28"/>
    </location>
</feature>
<dbReference type="InterPro" id="IPR036942">
    <property type="entry name" value="Beta-barrel_TonB_sf"/>
</dbReference>
<dbReference type="AlphaFoldDB" id="A0A9D2HY74"/>
<evidence type="ECO:0000256" key="5">
    <source>
        <dbReference type="ARBA" id="ARBA00023136"/>
    </source>
</evidence>
<accession>A0A9D2HY74</accession>
<dbReference type="InterPro" id="IPR037066">
    <property type="entry name" value="Plug_dom_sf"/>
</dbReference>
<keyword evidence="2 7" id="KW-0813">Transport</keyword>
<dbReference type="GO" id="GO:0009279">
    <property type="term" value="C:cell outer membrane"/>
    <property type="evidence" value="ECO:0007669"/>
    <property type="project" value="UniProtKB-SubCell"/>
</dbReference>
<keyword evidence="8" id="KW-0732">Signal</keyword>
<comment type="subcellular location">
    <subcellularLocation>
        <location evidence="1 7">Cell outer membrane</location>
        <topology evidence="1 7">Multi-pass membrane protein</topology>
    </subcellularLocation>
</comment>
<dbReference type="NCBIfam" id="TIGR04057">
    <property type="entry name" value="SusC_RagA_signa"/>
    <property type="match status" value="1"/>
</dbReference>
<dbReference type="InterPro" id="IPR008969">
    <property type="entry name" value="CarboxyPept-like_regulatory"/>
</dbReference>
<dbReference type="NCBIfam" id="TIGR04056">
    <property type="entry name" value="OMP_RagA_SusC"/>
    <property type="match status" value="1"/>
</dbReference>
<dbReference type="EMBL" id="DWZI01000043">
    <property type="protein sequence ID" value="HJA86277.1"/>
    <property type="molecule type" value="Genomic_DNA"/>
</dbReference>
<dbReference type="InterPro" id="IPR023997">
    <property type="entry name" value="TonB-dep_OMP_SusC/RagA_CS"/>
</dbReference>
<evidence type="ECO:0000256" key="3">
    <source>
        <dbReference type="ARBA" id="ARBA00022452"/>
    </source>
</evidence>
<dbReference type="Pfam" id="PF07715">
    <property type="entry name" value="Plug"/>
    <property type="match status" value="1"/>
</dbReference>
<dbReference type="InterPro" id="IPR023996">
    <property type="entry name" value="TonB-dep_OMP_SusC/RagA"/>
</dbReference>
<organism evidence="10 11">
    <name type="scientific">Candidatus Bacteroides avicola</name>
    <dbReference type="NCBI Taxonomy" id="2838468"/>
    <lineage>
        <taxon>Bacteria</taxon>
        <taxon>Pseudomonadati</taxon>
        <taxon>Bacteroidota</taxon>
        <taxon>Bacteroidia</taxon>
        <taxon>Bacteroidales</taxon>
        <taxon>Bacteroidaceae</taxon>
        <taxon>Bacteroides</taxon>
    </lineage>
</organism>
<evidence type="ECO:0000256" key="2">
    <source>
        <dbReference type="ARBA" id="ARBA00022448"/>
    </source>
</evidence>
<dbReference type="InterPro" id="IPR011662">
    <property type="entry name" value="Secretin/TonB_short_N"/>
</dbReference>
<dbReference type="Gene3D" id="3.55.50.30">
    <property type="match status" value="1"/>
</dbReference>
<name>A0A9D2HY74_9BACE</name>
<dbReference type="Gene3D" id="2.60.40.1120">
    <property type="entry name" value="Carboxypeptidase-like, regulatory domain"/>
    <property type="match status" value="1"/>
</dbReference>
<evidence type="ECO:0000313" key="11">
    <source>
        <dbReference type="Proteomes" id="UP000823862"/>
    </source>
</evidence>
<keyword evidence="4 7" id="KW-0812">Transmembrane</keyword>
<evidence type="ECO:0000256" key="8">
    <source>
        <dbReference type="SAM" id="SignalP"/>
    </source>
</evidence>
<reference evidence="10" key="2">
    <citation type="submission" date="2021-04" db="EMBL/GenBank/DDBJ databases">
        <authorList>
            <person name="Gilroy R."/>
        </authorList>
    </citation>
    <scope>NUCLEOTIDE SEQUENCE</scope>
    <source>
        <strain evidence="10">ChiHjej12B11-9795</strain>
    </source>
</reference>
<feature type="domain" description="Secretin/TonB short N-terminal" evidence="9">
    <location>
        <begin position="60"/>
        <end position="110"/>
    </location>
</feature>
<dbReference type="SUPFAM" id="SSF49464">
    <property type="entry name" value="Carboxypeptidase regulatory domain-like"/>
    <property type="match status" value="1"/>
</dbReference>
<dbReference type="PROSITE" id="PS52016">
    <property type="entry name" value="TONB_DEPENDENT_REC_3"/>
    <property type="match status" value="1"/>
</dbReference>
<evidence type="ECO:0000256" key="7">
    <source>
        <dbReference type="PROSITE-ProRule" id="PRU01360"/>
    </source>
</evidence>
<dbReference type="Proteomes" id="UP000823862">
    <property type="component" value="Unassembled WGS sequence"/>
</dbReference>
<dbReference type="Gene3D" id="2.170.130.10">
    <property type="entry name" value="TonB-dependent receptor, plug domain"/>
    <property type="match status" value="1"/>
</dbReference>
<sequence>MGKRVLYFTKSISFAFFLTFVLPATVVAATTYAENKLFTIALHGQPLKKVVEYVESNSDFVFIWETNVDLNHEVNVDVRNKSVQEILDQMFAGTGLEYRINGKQVIIRQAQTASRPNADSRKRTVSGVVTDASGIPLIGASVSLKGESGKGVITDMDGKFSLPGVTDKDILYVSYVGYVSLEVKIGSRSSFNLVLEENTELLGEVVVTALGIKREEKALGYSVQKVSSEKLTAVKPVNIATSLTGKVAGLNISNSTEFNQSPSISLRGESPLIVIDGVPYANISLNDIAPEDVESIDVLKGATASALYGARGGSGAIMVTTKRGQKEGLEISVSNNTMFNAGYLRKPEVQKSYSSGINGQYNDNASYVWGAKLDAGLEAMQYNPFTGEREMTPLTSRGKDNLKNFQQLSLITNSNVNVAYKGEHGSFRTSLTHVFNKGQFPNERLNKINYTVSGNMKFGKFNAEGGITYNRRFYPNMSNPAYDGGKSYLYQILVWSGAEYDIRDYKNYWKVKDQESHWWDRGNWYENPWYVANEVTDSNTYDVVNAFASASYDFLPWLKLSFRSGVDMYTSKSESKVPIGSRAGTGDMKGYYGVSRSSGFSTNNDLILTAEKTFGDFSVDGFIGGTIYYWQSDNLSSHTAGGLLVPGYYSLNASVDPAETSKSYSSKQVNSVYGKVGAAYKSLFFVEVTGRNDWSSTLPAETRSYFYPAVSGSLVLSELFRLPKEISFWKLRGSWTTTKHDMGVYAINEYYSISKDVWDQMSGASVSSTLRNSLLSPSQTRSYEIGTAIHVLDNRLRVDYTYYNTLKFNNTRTATLSNPSGYTGTQVNMDEEQMRRGHEITVTGDIIKNKDMNWTAQFNWARDRYVYHKIDPLYSTQKPWVAEGERWDWVAIADYQRDSEGNIIHGADGLPLVNPFTSVIGYSSPDWTWGLNTTFSWKGFTVNIGIDGSVGGIGYDMISQAMWNSGAHIDSDNMYRYEEAVNGNQTFVGPGVKLVSGEAQWDADGNVLSDNRVFAPNDIVVSYQNYMMKTNPYASGGNRRRQNYFDKTYIKLRDISISYALPKSVCQKLGTEGLSIGFTGQNLLMWSKEFRFSDPEYVTDALSSPSIRYMGFSVKADF</sequence>
<dbReference type="SUPFAM" id="SSF56935">
    <property type="entry name" value="Porins"/>
    <property type="match status" value="1"/>
</dbReference>
<keyword evidence="5 7" id="KW-0472">Membrane</keyword>
<dbReference type="InterPro" id="IPR012910">
    <property type="entry name" value="Plug_dom"/>
</dbReference>
<keyword evidence="3 7" id="KW-1134">Transmembrane beta strand</keyword>
<keyword evidence="6 7" id="KW-0998">Cell outer membrane</keyword>
<dbReference type="Pfam" id="PF13715">
    <property type="entry name" value="CarbopepD_reg_2"/>
    <property type="match status" value="1"/>
</dbReference>
<feature type="chain" id="PRO_5039477265" evidence="8">
    <location>
        <begin position="29"/>
        <end position="1118"/>
    </location>
</feature>
<proteinExistence type="inferred from homology"/>
<evidence type="ECO:0000313" key="10">
    <source>
        <dbReference type="EMBL" id="HJA86277.1"/>
    </source>
</evidence>
<evidence type="ECO:0000256" key="4">
    <source>
        <dbReference type="ARBA" id="ARBA00022692"/>
    </source>
</evidence>
<dbReference type="SMART" id="SM00965">
    <property type="entry name" value="STN"/>
    <property type="match status" value="1"/>
</dbReference>
<comment type="caution">
    <text evidence="10">The sequence shown here is derived from an EMBL/GenBank/DDBJ whole genome shotgun (WGS) entry which is preliminary data.</text>
</comment>
<dbReference type="InterPro" id="IPR039426">
    <property type="entry name" value="TonB-dep_rcpt-like"/>
</dbReference>
<gene>
    <name evidence="10" type="ORF">H9950_08860</name>
</gene>
<evidence type="ECO:0000259" key="9">
    <source>
        <dbReference type="SMART" id="SM00965"/>
    </source>
</evidence>
<protein>
    <submittedName>
        <fullName evidence="10">SusC/RagA family TonB-linked outer membrane protein</fullName>
    </submittedName>
</protein>
<evidence type="ECO:0000256" key="6">
    <source>
        <dbReference type="ARBA" id="ARBA00023237"/>
    </source>
</evidence>
<evidence type="ECO:0000256" key="1">
    <source>
        <dbReference type="ARBA" id="ARBA00004571"/>
    </source>
</evidence>
<dbReference type="Pfam" id="PF07660">
    <property type="entry name" value="STN"/>
    <property type="match status" value="1"/>
</dbReference>
<reference evidence="10" key="1">
    <citation type="journal article" date="2021" name="PeerJ">
        <title>Extensive microbial diversity within the chicken gut microbiome revealed by metagenomics and culture.</title>
        <authorList>
            <person name="Gilroy R."/>
            <person name="Ravi A."/>
            <person name="Getino M."/>
            <person name="Pursley I."/>
            <person name="Horton D.L."/>
            <person name="Alikhan N.F."/>
            <person name="Baker D."/>
            <person name="Gharbi K."/>
            <person name="Hall N."/>
            <person name="Watson M."/>
            <person name="Adriaenssens E.M."/>
            <person name="Foster-Nyarko E."/>
            <person name="Jarju S."/>
            <person name="Secka A."/>
            <person name="Antonio M."/>
            <person name="Oren A."/>
            <person name="Chaudhuri R.R."/>
            <person name="La Ragione R."/>
            <person name="Hildebrand F."/>
            <person name="Pallen M.J."/>
        </authorList>
    </citation>
    <scope>NUCLEOTIDE SEQUENCE</scope>
    <source>
        <strain evidence="10">ChiHjej12B11-9795</strain>
    </source>
</reference>
<dbReference type="Gene3D" id="2.40.170.20">
    <property type="entry name" value="TonB-dependent receptor, beta-barrel domain"/>
    <property type="match status" value="1"/>
</dbReference>